<evidence type="ECO:0000313" key="2">
    <source>
        <dbReference type="EMBL" id="GFO68697.1"/>
    </source>
</evidence>
<dbReference type="InterPro" id="IPR011646">
    <property type="entry name" value="KAP_P-loop"/>
</dbReference>
<accession>A0A6V8NA52</accession>
<dbReference type="EMBL" id="BLXZ01000004">
    <property type="protein sequence ID" value="GFO68697.1"/>
    <property type="molecule type" value="Genomic_DNA"/>
</dbReference>
<comment type="caution">
    <text evidence="2">The sequence shown here is derived from an EMBL/GenBank/DDBJ whole genome shotgun (WGS) entry which is preliminary data.</text>
</comment>
<evidence type="ECO:0000259" key="1">
    <source>
        <dbReference type="Pfam" id="PF07693"/>
    </source>
</evidence>
<dbReference type="AlphaFoldDB" id="A0A6V8NA52"/>
<dbReference type="Gene3D" id="3.40.50.300">
    <property type="entry name" value="P-loop containing nucleotide triphosphate hydrolases"/>
    <property type="match status" value="1"/>
</dbReference>
<feature type="domain" description="KAP NTPase" evidence="1">
    <location>
        <begin position="31"/>
        <end position="309"/>
    </location>
</feature>
<organism evidence="2 3">
    <name type="scientific">Geomonas limicola</name>
    <dbReference type="NCBI Taxonomy" id="2740186"/>
    <lineage>
        <taxon>Bacteria</taxon>
        <taxon>Pseudomonadati</taxon>
        <taxon>Thermodesulfobacteriota</taxon>
        <taxon>Desulfuromonadia</taxon>
        <taxon>Geobacterales</taxon>
        <taxon>Geobacteraceae</taxon>
        <taxon>Geomonas</taxon>
    </lineage>
</organism>
<dbReference type="PANTHER" id="PTHR22674">
    <property type="entry name" value="NTPASE, KAP FAMILY P-LOOP DOMAIN-CONTAINING 1"/>
    <property type="match status" value="1"/>
</dbReference>
<proteinExistence type="predicted"/>
<dbReference type="SUPFAM" id="SSF52540">
    <property type="entry name" value="P-loop containing nucleoside triphosphate hydrolases"/>
    <property type="match status" value="1"/>
</dbReference>
<sequence length="447" mass="51618">MSVLHLSRENHIEVDSSDIFKNDILGFQESVSRLAKLITNVETPFTLGICGRWGSGKTSFMMLLQALLCNEYSRKTFWFNAWEYENETSLLLPLLSNLSNDFPLETELWKNTKKYASVAAYIGASAILKSVTSKIIEINDVEKAFKLVEENSAIYERWVSESQKLKVAFQSIVSSIDENGIIIFVDDLDRCLPETVVKLIENIKHFLSVKKCIFILGIDDFVLKRIISSKYNNVIDGSEYLEKIINYSFHIPTNQTIDIKKFVINYIDSVTENGFSANHTEKIDYLIDTLVATDFVNPRRVKHILARYTIYLSLDNCDKYINELVVKLLLYRCFLEDVYFFKRKKNDVTFSPAQLGRSIGYNEVESETCKGFAELIFNPRYAAISTFSNKAYTCASFFDRTITREYLEGEQFNSTETRTFAIEHFQNDGFFSNKEYFGLIDFLFSFS</sequence>
<gene>
    <name evidence="2" type="ORF">GMLC_22760</name>
</gene>
<dbReference type="RefSeq" id="WP_183361249.1">
    <property type="nucleotide sequence ID" value="NZ_BLXZ01000004.1"/>
</dbReference>
<evidence type="ECO:0000313" key="3">
    <source>
        <dbReference type="Proteomes" id="UP000587586"/>
    </source>
</evidence>
<reference evidence="3" key="1">
    <citation type="submission" date="2020-06" db="EMBL/GenBank/DDBJ databases">
        <title>Draft genomic sequecing of Geomonas sp. Red745.</title>
        <authorList>
            <person name="Itoh H."/>
            <person name="Xu Z.X."/>
            <person name="Ushijima N."/>
            <person name="Masuda Y."/>
            <person name="Shiratori Y."/>
            <person name="Senoo K."/>
        </authorList>
    </citation>
    <scope>NUCLEOTIDE SEQUENCE [LARGE SCALE GENOMIC DNA]</scope>
    <source>
        <strain evidence="3">Red745</strain>
    </source>
</reference>
<dbReference type="InterPro" id="IPR027417">
    <property type="entry name" value="P-loop_NTPase"/>
</dbReference>
<dbReference type="Pfam" id="PF07693">
    <property type="entry name" value="KAP_NTPase"/>
    <property type="match status" value="1"/>
</dbReference>
<dbReference type="InterPro" id="IPR052754">
    <property type="entry name" value="NTPase_KAP_P-loop"/>
</dbReference>
<dbReference type="Proteomes" id="UP000587586">
    <property type="component" value="Unassembled WGS sequence"/>
</dbReference>
<name>A0A6V8NA52_9BACT</name>
<dbReference type="PANTHER" id="PTHR22674:SF6">
    <property type="entry name" value="NTPASE KAP FAMILY P-LOOP DOMAIN-CONTAINING PROTEIN 1"/>
    <property type="match status" value="1"/>
</dbReference>
<protein>
    <recommendedName>
        <fullName evidence="1">KAP NTPase domain-containing protein</fullName>
    </recommendedName>
</protein>
<keyword evidence="3" id="KW-1185">Reference proteome</keyword>